<dbReference type="OrthoDB" id="8244440at2"/>
<dbReference type="Proteomes" id="UP000256343">
    <property type="component" value="Unassembled WGS sequence"/>
</dbReference>
<dbReference type="Proteomes" id="UP000252631">
    <property type="component" value="Unassembled WGS sequence"/>
</dbReference>
<dbReference type="EMBL" id="QRDT01000007">
    <property type="protein sequence ID" value="RED37578.1"/>
    <property type="molecule type" value="Genomic_DNA"/>
</dbReference>
<dbReference type="EMBL" id="UFQQ01000007">
    <property type="protein sequence ID" value="SSW90545.1"/>
    <property type="molecule type" value="Genomic_DNA"/>
</dbReference>
<organism evidence="2 3">
    <name type="scientific">Rhodopseudomonas pentothenatexigens</name>
    <dbReference type="NCBI Taxonomy" id="999699"/>
    <lineage>
        <taxon>Bacteria</taxon>
        <taxon>Pseudomonadati</taxon>
        <taxon>Pseudomonadota</taxon>
        <taxon>Alphaproteobacteria</taxon>
        <taxon>Hyphomicrobiales</taxon>
        <taxon>Nitrobacteraceae</taxon>
        <taxon>Rhodopseudomonas</taxon>
    </lineage>
</organism>
<evidence type="ECO:0000313" key="3">
    <source>
        <dbReference type="Proteomes" id="UP000252631"/>
    </source>
</evidence>
<sequence length="74" mass="8149">MVEKVVNPDLRNVVDLASYRAEPLGFRAAAGEGRRCKHCGAALLEDESEDDCSSAGIALQSRARMRALRRFRAD</sequence>
<evidence type="ECO:0000313" key="4">
    <source>
        <dbReference type="Proteomes" id="UP000256343"/>
    </source>
</evidence>
<proteinExistence type="predicted"/>
<evidence type="ECO:0000313" key="2">
    <source>
        <dbReference type="EMBL" id="SSW90545.1"/>
    </source>
</evidence>
<keyword evidence="4" id="KW-1185">Reference proteome</keyword>
<evidence type="ECO:0000313" key="1">
    <source>
        <dbReference type="EMBL" id="RED37578.1"/>
    </source>
</evidence>
<gene>
    <name evidence="1" type="ORF">BJ125_107153</name>
    <name evidence="2" type="ORF">SAMN05892882_107153</name>
</gene>
<accession>A0A336JLI5</accession>
<dbReference type="AlphaFoldDB" id="A0A336JLI5"/>
<reference evidence="1 4" key="2">
    <citation type="submission" date="2018-07" db="EMBL/GenBank/DDBJ databases">
        <title>Genomic Encyclopedia of Archaeal and Bacterial Type Strains, Phase II (KMG-II): from individual species to whole genera.</title>
        <authorList>
            <person name="Goeker M."/>
        </authorList>
    </citation>
    <scope>NUCLEOTIDE SEQUENCE [LARGE SCALE GENOMIC DNA]</scope>
    <source>
        <strain evidence="1 4">JA575</strain>
    </source>
</reference>
<protein>
    <submittedName>
        <fullName evidence="2">Uncharacterized protein</fullName>
    </submittedName>
</protein>
<reference evidence="2 3" key="1">
    <citation type="submission" date="2017-08" db="EMBL/GenBank/DDBJ databases">
        <authorList>
            <person name="de Groot N.N."/>
        </authorList>
    </citation>
    <scope>NUCLEOTIDE SEQUENCE [LARGE SCALE GENOMIC DNA]</scope>
    <source>
        <strain evidence="2 3">JA575</strain>
    </source>
</reference>
<name>A0A336JLI5_9BRAD</name>